<dbReference type="EMBL" id="SFCI01000699">
    <property type="protein sequence ID" value="TFY78342.1"/>
    <property type="molecule type" value="Genomic_DNA"/>
</dbReference>
<dbReference type="PANTHER" id="PTHR31107:SF2">
    <property type="entry name" value="CYTOCHROME C OXIDASE ASSEMBLY FACTOR 8"/>
    <property type="match status" value="1"/>
</dbReference>
<dbReference type="GO" id="GO:0097193">
    <property type="term" value="P:intrinsic apoptotic signaling pathway"/>
    <property type="evidence" value="ECO:0007669"/>
    <property type="project" value="InterPro"/>
</dbReference>
<dbReference type="GO" id="GO:0005743">
    <property type="term" value="C:mitochondrial inner membrane"/>
    <property type="evidence" value="ECO:0007669"/>
    <property type="project" value="UniProtKB-SubCell"/>
</dbReference>
<keyword evidence="5" id="KW-0496">Mitochondrion</keyword>
<comment type="caution">
    <text evidence="7">The sequence shown here is derived from an EMBL/GenBank/DDBJ whole genome shotgun (WGS) entry which is preliminary data.</text>
</comment>
<protein>
    <recommendedName>
        <fullName evidence="9">Apoptogenic protein 1, mitochondrial</fullName>
    </recommendedName>
</protein>
<evidence type="ECO:0000256" key="4">
    <source>
        <dbReference type="ARBA" id="ARBA00022946"/>
    </source>
</evidence>
<comment type="similarity">
    <text evidence="2">Belongs to the COA8 family.</text>
</comment>
<evidence type="ECO:0000313" key="7">
    <source>
        <dbReference type="EMBL" id="TFY78342.1"/>
    </source>
</evidence>
<dbReference type="InterPro" id="IPR018796">
    <property type="entry name" value="COA8"/>
</dbReference>
<name>A0A4Y9ZU59_9AGAM</name>
<evidence type="ECO:0000256" key="2">
    <source>
        <dbReference type="ARBA" id="ARBA00005453"/>
    </source>
</evidence>
<accession>A0A4Y9ZU59</accession>
<dbReference type="Proteomes" id="UP000298061">
    <property type="component" value="Unassembled WGS sequence"/>
</dbReference>
<sequence>MLAPRRPPPQAWRALRLLHTTPRACNRIGPPDPISNLRPILYDDPLPPHAEDLRHPYSLSEFRGGDTVEYQWKLQRQQLDAWNHAFWTNSNTRFEAAKDAVLSSIPETATPDARERALADFYKHWVIQESSRQEAYNREWRRRSFEEIKLAARVHYEKFTARFFG</sequence>
<dbReference type="AlphaFoldDB" id="A0A4Y9ZU59"/>
<evidence type="ECO:0000256" key="1">
    <source>
        <dbReference type="ARBA" id="ARBA00004443"/>
    </source>
</evidence>
<evidence type="ECO:0000313" key="8">
    <source>
        <dbReference type="Proteomes" id="UP000298061"/>
    </source>
</evidence>
<gene>
    <name evidence="7" type="ORF">EWM64_g5666</name>
</gene>
<keyword evidence="6" id="KW-0472">Membrane</keyword>
<evidence type="ECO:0000256" key="5">
    <source>
        <dbReference type="ARBA" id="ARBA00023128"/>
    </source>
</evidence>
<dbReference type="Pfam" id="PF10231">
    <property type="entry name" value="COA8"/>
    <property type="match status" value="1"/>
</dbReference>
<evidence type="ECO:0000256" key="3">
    <source>
        <dbReference type="ARBA" id="ARBA00022792"/>
    </source>
</evidence>
<dbReference type="OrthoDB" id="6246201at2759"/>
<organism evidence="7 8">
    <name type="scientific">Hericium alpestre</name>
    <dbReference type="NCBI Taxonomy" id="135208"/>
    <lineage>
        <taxon>Eukaryota</taxon>
        <taxon>Fungi</taxon>
        <taxon>Dikarya</taxon>
        <taxon>Basidiomycota</taxon>
        <taxon>Agaricomycotina</taxon>
        <taxon>Agaricomycetes</taxon>
        <taxon>Russulales</taxon>
        <taxon>Hericiaceae</taxon>
        <taxon>Hericium</taxon>
    </lineage>
</organism>
<keyword evidence="3" id="KW-0999">Mitochondrion inner membrane</keyword>
<keyword evidence="8" id="KW-1185">Reference proteome</keyword>
<dbReference type="PANTHER" id="PTHR31107">
    <property type="entry name" value="APOPTOGENIC PROTEIN 1, MITOCHONDRIAL"/>
    <property type="match status" value="1"/>
</dbReference>
<keyword evidence="4" id="KW-0809">Transit peptide</keyword>
<comment type="subcellular location">
    <subcellularLocation>
        <location evidence="1">Mitochondrion inner membrane</location>
        <topology evidence="1">Peripheral membrane protein</topology>
        <orientation evidence="1">Matrix side</orientation>
    </subcellularLocation>
</comment>
<evidence type="ECO:0000256" key="6">
    <source>
        <dbReference type="ARBA" id="ARBA00023136"/>
    </source>
</evidence>
<evidence type="ECO:0008006" key="9">
    <source>
        <dbReference type="Google" id="ProtNLM"/>
    </source>
</evidence>
<reference evidence="7 8" key="1">
    <citation type="submission" date="2019-02" db="EMBL/GenBank/DDBJ databases">
        <title>Genome sequencing of the rare red list fungi Hericium alpestre (H. flagellum).</title>
        <authorList>
            <person name="Buettner E."/>
            <person name="Kellner H."/>
        </authorList>
    </citation>
    <scope>NUCLEOTIDE SEQUENCE [LARGE SCALE GENOMIC DNA]</scope>
    <source>
        <strain evidence="7 8">DSM 108284</strain>
    </source>
</reference>
<proteinExistence type="inferred from homology"/>